<evidence type="ECO:0000259" key="9">
    <source>
        <dbReference type="Pfam" id="PF05193"/>
    </source>
</evidence>
<dbReference type="InterPro" id="IPR011765">
    <property type="entry name" value="Pept_M16_N"/>
</dbReference>
<comment type="caution">
    <text evidence="11">The sequence shown here is derived from an EMBL/GenBank/DDBJ whole genome shotgun (WGS) entry which is preliminary data.</text>
</comment>
<evidence type="ECO:0000256" key="1">
    <source>
        <dbReference type="ARBA" id="ARBA00007261"/>
    </source>
</evidence>
<accession>A0A226ES78</accession>
<dbReference type="GO" id="GO:0006508">
    <property type="term" value="P:proteolysis"/>
    <property type="evidence" value="ECO:0007669"/>
    <property type="project" value="UniProtKB-KW"/>
</dbReference>
<keyword evidence="6" id="KW-0482">Metalloprotease</keyword>
<evidence type="ECO:0000256" key="3">
    <source>
        <dbReference type="ARBA" id="ARBA00022723"/>
    </source>
</evidence>
<dbReference type="OrthoDB" id="952271at2759"/>
<proteinExistence type="inferred from homology"/>
<reference evidence="11 12" key="1">
    <citation type="submission" date="2015-12" db="EMBL/GenBank/DDBJ databases">
        <title>The genome of Folsomia candida.</title>
        <authorList>
            <person name="Faddeeva A."/>
            <person name="Derks M.F."/>
            <person name="Anvar Y."/>
            <person name="Smit S."/>
            <person name="Van Straalen N."/>
            <person name="Roelofs D."/>
        </authorList>
    </citation>
    <scope>NUCLEOTIDE SEQUENCE [LARGE SCALE GENOMIC DNA]</scope>
    <source>
        <strain evidence="11 12">VU population</strain>
        <tissue evidence="11">Whole body</tissue>
    </source>
</reference>
<dbReference type="Pfam" id="PF16187">
    <property type="entry name" value="Peptidase_M16_M"/>
    <property type="match status" value="1"/>
</dbReference>
<dbReference type="Gene3D" id="3.30.830.10">
    <property type="entry name" value="Metalloenzyme, LuxS/M16 peptidase-like"/>
    <property type="match status" value="5"/>
</dbReference>
<organism evidence="11 12">
    <name type="scientific">Folsomia candida</name>
    <name type="common">Springtail</name>
    <dbReference type="NCBI Taxonomy" id="158441"/>
    <lineage>
        <taxon>Eukaryota</taxon>
        <taxon>Metazoa</taxon>
        <taxon>Ecdysozoa</taxon>
        <taxon>Arthropoda</taxon>
        <taxon>Hexapoda</taxon>
        <taxon>Collembola</taxon>
        <taxon>Entomobryomorpha</taxon>
        <taxon>Isotomoidea</taxon>
        <taxon>Isotomidae</taxon>
        <taxon>Proisotominae</taxon>
        <taxon>Folsomia</taxon>
    </lineage>
</organism>
<keyword evidence="12" id="KW-1185">Reference proteome</keyword>
<dbReference type="PANTHER" id="PTHR43690">
    <property type="entry name" value="NARDILYSIN"/>
    <property type="match status" value="1"/>
</dbReference>
<sequence length="1168" mass="132953">MAPSKKGRKKGTAPSRRTPPRAPKSAVKRPVSSPPSVKDTASKQPKNPKLHYEVLPTPAKSSMDQNNYKLLKLRNNIKVLLIQQPTKPSQPSCCPRRKGAQGLIIDSELSTFPPSTFGSQSLTEKSEPRSFLLPSLTEPSSTKKSWKSSQFITNPSEVDRLIQACTEDGSTRDLGCGPSDPCQLGAEKAESEDEAVSVSLVIGVGSSQDYKHRSGLAHFCEVYSNISFLRSQCVLIIIIITYNTVHSQHMVHHGCEKFKEEDSYFKYVMTKGYEFNAYTAATLTAYYFRVQGAHLEQGLDLLSNMMAEPTFEENMCKREVQAVDNEYMLKEHSDLEAYVLLLWSLAKNDHPLKMFSCGNFETLLIKDEKSKVQDLKKDLVNFHKENYVGSAMTFCIQGYDTLLNMEELVVKHLDVVPVGDKCLRKEMAIPSNHRDPYNTSEFKKMYIMEGNTLQMLIAWALPPEVGQDFKNNPFEFWGSLLEDEGTHGLPYLLRQRGLITDFSASIPDIDYWRNEYCTMFEVRLVLRKNVVLNCDGHKKEGNLFINLENIMETVYEYLGKLRQTSLKQRKAAWEEFSKTKNEYFDYSIPVEGVNYTTKCAVALQTLPDEAILTSERVVTEYNDQVMRGYLEQLTPSNMNVITILPREVVNTYAAELKKCDAAVEPYTKRKFWSKLIEVERLNKLLKNKATTPLLIPTNNPISSESQTQFACVHKIPPKLIALNAKCQVTHVGNFGDDWFIGNVNIHTFSSASVFRLNHTNLCKLYLLQSYLQQVVLPDASEIGRAGLQVSIDLVYDSLRIQLSGFPNNLPLALKKIMLHIFPNEESISQVAFDAAKESLLYGVSHSLGQGAFLINNLLDEAVTCDSPSFRNAINTICNVDFQTFVTFTRTFANSTFVWASLEGNMSAKNCEDIAIILSTLNYYPVISGWKNSTLLVKPERFALPLEKRCIRVKSEFRKEKNSVVRNCYQFATNLHQTHASVIVNFLGMCMRAPYFQILRTEEQVGYKLHILHFQNYLPYPCIFADAVFPAHKTTLCEVDAKIDNFFVKFWERNLKNMNDAEFRELKHLWGIPDDLNLQDVKTFYEHAFIQNGPTGKGIKVHVSKISVQVLGMDRENCEGFIKCKESNWAKPMKEKDQPISFCTDADDLCEGVHYFVRDIQWFRDGKFQ</sequence>
<dbReference type="STRING" id="158441.A0A226ES78"/>
<dbReference type="Proteomes" id="UP000198287">
    <property type="component" value="Unassembled WGS sequence"/>
</dbReference>
<dbReference type="GO" id="GO:0008237">
    <property type="term" value="F:metallopeptidase activity"/>
    <property type="evidence" value="ECO:0007669"/>
    <property type="project" value="UniProtKB-KW"/>
</dbReference>
<keyword evidence="4" id="KW-0378">Hydrolase</keyword>
<feature type="domain" description="Peptidase M16 middle/third" evidence="10">
    <location>
        <begin position="584"/>
        <end position="844"/>
    </location>
</feature>
<feature type="compositionally biased region" description="Basic residues" evidence="7">
    <location>
        <begin position="1"/>
        <end position="11"/>
    </location>
</feature>
<dbReference type="PANTHER" id="PTHR43690:SF18">
    <property type="entry name" value="INSULIN-DEGRADING ENZYME-RELATED"/>
    <property type="match status" value="1"/>
</dbReference>
<dbReference type="Pfam" id="PF05193">
    <property type="entry name" value="Peptidase_M16_C"/>
    <property type="match status" value="1"/>
</dbReference>
<keyword evidence="3" id="KW-0479">Metal-binding</keyword>
<evidence type="ECO:0000313" key="11">
    <source>
        <dbReference type="EMBL" id="OXA60078.1"/>
    </source>
</evidence>
<dbReference type="InterPro" id="IPR050626">
    <property type="entry name" value="Peptidase_M16"/>
</dbReference>
<protein>
    <submittedName>
        <fullName evidence="11">Nardilysin</fullName>
    </submittedName>
</protein>
<comment type="similarity">
    <text evidence="1">Belongs to the peptidase M16 family.</text>
</comment>
<feature type="domain" description="Peptidase M16 C-terminal" evidence="9">
    <location>
        <begin position="377"/>
        <end position="564"/>
    </location>
</feature>
<evidence type="ECO:0000259" key="8">
    <source>
        <dbReference type="Pfam" id="PF00675"/>
    </source>
</evidence>
<dbReference type="OMA" id="INTICNV"/>
<evidence type="ECO:0000259" key="10">
    <source>
        <dbReference type="Pfam" id="PF16187"/>
    </source>
</evidence>
<evidence type="ECO:0000256" key="4">
    <source>
        <dbReference type="ARBA" id="ARBA00022801"/>
    </source>
</evidence>
<feature type="domain" description="Peptidase M16 N-terminal" evidence="8">
    <location>
        <begin position="248"/>
        <end position="328"/>
    </location>
</feature>
<dbReference type="AlphaFoldDB" id="A0A226ES78"/>
<name>A0A226ES78_FOLCA</name>
<dbReference type="InterPro" id="IPR032632">
    <property type="entry name" value="Peptidase_M16_M"/>
</dbReference>
<gene>
    <name evidence="11" type="ORF">Fcan01_04938</name>
</gene>
<dbReference type="Pfam" id="PF00675">
    <property type="entry name" value="Peptidase_M16"/>
    <property type="match status" value="1"/>
</dbReference>
<evidence type="ECO:0000256" key="7">
    <source>
        <dbReference type="SAM" id="MobiDB-lite"/>
    </source>
</evidence>
<feature type="region of interest" description="Disordered" evidence="7">
    <location>
        <begin position="1"/>
        <end position="63"/>
    </location>
</feature>
<evidence type="ECO:0000313" key="12">
    <source>
        <dbReference type="Proteomes" id="UP000198287"/>
    </source>
</evidence>
<keyword evidence="5" id="KW-0862">Zinc</keyword>
<dbReference type="SUPFAM" id="SSF63411">
    <property type="entry name" value="LuxS/MPP-like metallohydrolase"/>
    <property type="match status" value="4"/>
</dbReference>
<evidence type="ECO:0000256" key="5">
    <source>
        <dbReference type="ARBA" id="ARBA00022833"/>
    </source>
</evidence>
<keyword evidence="2" id="KW-0645">Protease</keyword>
<evidence type="ECO:0000256" key="2">
    <source>
        <dbReference type="ARBA" id="ARBA00022670"/>
    </source>
</evidence>
<dbReference type="GO" id="GO:0046872">
    <property type="term" value="F:metal ion binding"/>
    <property type="evidence" value="ECO:0007669"/>
    <property type="project" value="UniProtKB-KW"/>
</dbReference>
<evidence type="ECO:0000256" key="6">
    <source>
        <dbReference type="ARBA" id="ARBA00023049"/>
    </source>
</evidence>
<dbReference type="EMBL" id="LNIX01000002">
    <property type="protein sequence ID" value="OXA60078.1"/>
    <property type="molecule type" value="Genomic_DNA"/>
</dbReference>
<dbReference type="InterPro" id="IPR011249">
    <property type="entry name" value="Metalloenz_LuxS/M16"/>
</dbReference>
<dbReference type="InterPro" id="IPR007863">
    <property type="entry name" value="Peptidase_M16_C"/>
</dbReference>